<feature type="non-terminal residue" evidence="2">
    <location>
        <position position="310"/>
    </location>
</feature>
<evidence type="ECO:0000256" key="1">
    <source>
        <dbReference type="SAM" id="MobiDB-lite"/>
    </source>
</evidence>
<dbReference type="EMBL" id="SNRW01013986">
    <property type="protein sequence ID" value="KAA6371995.1"/>
    <property type="molecule type" value="Genomic_DNA"/>
</dbReference>
<organism evidence="2 3">
    <name type="scientific">Streblomastix strix</name>
    <dbReference type="NCBI Taxonomy" id="222440"/>
    <lineage>
        <taxon>Eukaryota</taxon>
        <taxon>Metamonada</taxon>
        <taxon>Preaxostyla</taxon>
        <taxon>Oxymonadida</taxon>
        <taxon>Streblomastigidae</taxon>
        <taxon>Streblomastix</taxon>
    </lineage>
</organism>
<sequence>MRYRVEMESINRVISRKARIRVQQTFKITKEIRPLIRENEIRSHQAPMNNEQFKDEMLQKYLITINELKLKLLQEQRLNEELDEEQSPERLSIRNRQRNRRQSPERIQIYNQQRDEEQSPERLSIRNRQRNRRQSPERIQIYNQQRDEEQIPEICSLQHLLRDCQPSNGPQSTKNNAICSRMALLFDPDSSQSQGTAGSQANTKVPEKEQTQGDASARFQLSQPIPRVGPTLSASSSEPDRYELIQDDFMDSQECEAFYDFKESVIKVVYNGRIKAVISEQGHFDPESHQRLDAAFWGFEPESDMQLWTA</sequence>
<proteinExistence type="predicted"/>
<evidence type="ECO:0000313" key="3">
    <source>
        <dbReference type="Proteomes" id="UP000324800"/>
    </source>
</evidence>
<comment type="caution">
    <text evidence="2">The sequence shown here is derived from an EMBL/GenBank/DDBJ whole genome shotgun (WGS) entry which is preliminary data.</text>
</comment>
<feature type="compositionally biased region" description="Low complexity" evidence="1">
    <location>
        <begin position="190"/>
        <end position="201"/>
    </location>
</feature>
<feature type="region of interest" description="Disordered" evidence="1">
    <location>
        <begin position="189"/>
        <end position="218"/>
    </location>
</feature>
<dbReference type="Proteomes" id="UP000324800">
    <property type="component" value="Unassembled WGS sequence"/>
</dbReference>
<reference evidence="2 3" key="1">
    <citation type="submission" date="2019-03" db="EMBL/GenBank/DDBJ databases">
        <title>Single cell metagenomics reveals metabolic interactions within the superorganism composed of flagellate Streblomastix strix and complex community of Bacteroidetes bacteria on its surface.</title>
        <authorList>
            <person name="Treitli S.C."/>
            <person name="Kolisko M."/>
            <person name="Husnik F."/>
            <person name="Keeling P."/>
            <person name="Hampl V."/>
        </authorList>
    </citation>
    <scope>NUCLEOTIDE SEQUENCE [LARGE SCALE GENOMIC DNA]</scope>
    <source>
        <strain evidence="2">ST1C</strain>
    </source>
</reference>
<name>A0A5J4UQC3_9EUKA</name>
<feature type="region of interest" description="Disordered" evidence="1">
    <location>
        <begin position="79"/>
        <end position="145"/>
    </location>
</feature>
<accession>A0A5J4UQC3</accession>
<gene>
    <name evidence="2" type="ORF">EZS28_032476</name>
</gene>
<protein>
    <submittedName>
        <fullName evidence="2">Uncharacterized protein</fullName>
    </submittedName>
</protein>
<dbReference type="AlphaFoldDB" id="A0A5J4UQC3"/>
<feature type="compositionally biased region" description="Basic and acidic residues" evidence="1">
    <location>
        <begin position="113"/>
        <end position="124"/>
    </location>
</feature>
<evidence type="ECO:0000313" key="2">
    <source>
        <dbReference type="EMBL" id="KAA6371995.1"/>
    </source>
</evidence>